<evidence type="ECO:0000313" key="2">
    <source>
        <dbReference type="Proteomes" id="UP001057402"/>
    </source>
</evidence>
<gene>
    <name evidence="1" type="ORF">MLD38_018971</name>
</gene>
<protein>
    <submittedName>
        <fullName evidence="1">Uncharacterized protein</fullName>
    </submittedName>
</protein>
<dbReference type="Proteomes" id="UP001057402">
    <property type="component" value="Chromosome 5"/>
</dbReference>
<reference evidence="2" key="1">
    <citation type="journal article" date="2023" name="Front. Plant Sci.">
        <title>Chromosomal-level genome assembly of Melastoma candidum provides insights into trichome evolution.</title>
        <authorList>
            <person name="Zhong Y."/>
            <person name="Wu W."/>
            <person name="Sun C."/>
            <person name="Zou P."/>
            <person name="Liu Y."/>
            <person name="Dai S."/>
            <person name="Zhou R."/>
        </authorList>
    </citation>
    <scope>NUCLEOTIDE SEQUENCE [LARGE SCALE GENOMIC DNA]</scope>
</reference>
<dbReference type="EMBL" id="CM042884">
    <property type="protein sequence ID" value="KAI4370644.1"/>
    <property type="molecule type" value="Genomic_DNA"/>
</dbReference>
<proteinExistence type="predicted"/>
<sequence length="166" mass="19064">MGDYNWVQAMGFFLFKSKKRSLSASYQSLTRKVSSSCGEIKRKLGRPAFDEFLKKYIDMFKFKSIDTETSLEFLKANIHSVLWTEGVGKPPADAYEPVFTIYTQIVSLANEFKSGRMPREDEVADWQGQHYFENLPKSVEASLVLPLDARYKLATSKCYELKVAFL</sequence>
<keyword evidence="2" id="KW-1185">Reference proteome</keyword>
<evidence type="ECO:0000313" key="1">
    <source>
        <dbReference type="EMBL" id="KAI4370644.1"/>
    </source>
</evidence>
<name>A0ACB9QVI1_9MYRT</name>
<accession>A0ACB9QVI1</accession>
<comment type="caution">
    <text evidence="1">The sequence shown here is derived from an EMBL/GenBank/DDBJ whole genome shotgun (WGS) entry which is preliminary data.</text>
</comment>
<organism evidence="1 2">
    <name type="scientific">Melastoma candidum</name>
    <dbReference type="NCBI Taxonomy" id="119954"/>
    <lineage>
        <taxon>Eukaryota</taxon>
        <taxon>Viridiplantae</taxon>
        <taxon>Streptophyta</taxon>
        <taxon>Embryophyta</taxon>
        <taxon>Tracheophyta</taxon>
        <taxon>Spermatophyta</taxon>
        <taxon>Magnoliopsida</taxon>
        <taxon>eudicotyledons</taxon>
        <taxon>Gunneridae</taxon>
        <taxon>Pentapetalae</taxon>
        <taxon>rosids</taxon>
        <taxon>malvids</taxon>
        <taxon>Myrtales</taxon>
        <taxon>Melastomataceae</taxon>
        <taxon>Melastomatoideae</taxon>
        <taxon>Melastomateae</taxon>
        <taxon>Melastoma</taxon>
    </lineage>
</organism>